<comment type="caution">
    <text evidence="5">The sequence shown here is derived from an EMBL/GenBank/DDBJ whole genome shotgun (WGS) entry which is preliminary data.</text>
</comment>
<dbReference type="GO" id="GO:0004519">
    <property type="term" value="F:endonuclease activity"/>
    <property type="evidence" value="ECO:0007669"/>
    <property type="project" value="UniProtKB-KW"/>
</dbReference>
<dbReference type="RefSeq" id="WP_269763582.1">
    <property type="nucleotide sequence ID" value="NZ_JAPZED010000010.1"/>
</dbReference>
<feature type="domain" description="Type I restriction modification DNA specificity" evidence="4">
    <location>
        <begin position="17"/>
        <end position="156"/>
    </location>
</feature>
<comment type="similarity">
    <text evidence="1">Belongs to the type-I restriction system S methylase family.</text>
</comment>
<evidence type="ECO:0000259" key="4">
    <source>
        <dbReference type="Pfam" id="PF01420"/>
    </source>
</evidence>
<dbReference type="InterPro" id="IPR052021">
    <property type="entry name" value="Type-I_RS_S_subunit"/>
</dbReference>
<dbReference type="AlphaFoldDB" id="A0A9X3HK38"/>
<dbReference type="EMBL" id="JAPZED010000010">
    <property type="protein sequence ID" value="MCZ7694394.1"/>
    <property type="molecule type" value="Genomic_DNA"/>
</dbReference>
<evidence type="ECO:0000256" key="2">
    <source>
        <dbReference type="ARBA" id="ARBA00022747"/>
    </source>
</evidence>
<dbReference type="GO" id="GO:0003677">
    <property type="term" value="F:DNA binding"/>
    <property type="evidence" value="ECO:0007669"/>
    <property type="project" value="UniProtKB-KW"/>
</dbReference>
<name>A0A9X3HK38_MEDGN</name>
<protein>
    <submittedName>
        <fullName evidence="5">Restriction endonuclease subunit S</fullName>
        <ecNumber evidence="5">3.1.21.-</ecNumber>
    </submittedName>
</protein>
<accession>A0A9X3HK38</accession>
<evidence type="ECO:0000313" key="6">
    <source>
        <dbReference type="Proteomes" id="UP001148455"/>
    </source>
</evidence>
<dbReference type="InterPro" id="IPR044946">
    <property type="entry name" value="Restrct_endonuc_typeI_TRD_sf"/>
</dbReference>
<organism evidence="5 6">
    <name type="scientific">Mediterraneibacter gnavus</name>
    <name type="common">Ruminococcus gnavus</name>
    <dbReference type="NCBI Taxonomy" id="33038"/>
    <lineage>
        <taxon>Bacteria</taxon>
        <taxon>Bacillati</taxon>
        <taxon>Bacillota</taxon>
        <taxon>Clostridia</taxon>
        <taxon>Lachnospirales</taxon>
        <taxon>Lachnospiraceae</taxon>
        <taxon>Mediterraneibacter</taxon>
    </lineage>
</organism>
<dbReference type="Proteomes" id="UP001148455">
    <property type="component" value="Unassembled WGS sequence"/>
</dbReference>
<keyword evidence="5" id="KW-0255">Endonuclease</keyword>
<evidence type="ECO:0000313" key="5">
    <source>
        <dbReference type="EMBL" id="MCZ7694394.1"/>
    </source>
</evidence>
<dbReference type="GO" id="GO:0009307">
    <property type="term" value="P:DNA restriction-modification system"/>
    <property type="evidence" value="ECO:0007669"/>
    <property type="project" value="UniProtKB-KW"/>
</dbReference>
<sequence>MFESWFVNYDPWDGEMPSAWEKAPLGTFVEIKRGGSPRPIQDFLSDSGLRWLKISDVTSLKSPFILEIKEHIKLEGLKKTVFLKAGELVLSNSATPGIPKILDVDSCIHDGWLYFPKSQLSKYYLYLFFKHIRKELVALGNGSVFTNLKTDILKAFPAVKADADTLTAFDSIAMPLFDAMLNLDRENAHLVAMRDALLPKLMAGEIDLSEIQL</sequence>
<dbReference type="EC" id="3.1.21.-" evidence="5"/>
<reference evidence="5" key="1">
    <citation type="submission" date="2022-12" db="EMBL/GenBank/DDBJ databases">
        <title>Genome of R. gnavus strain RSHDN_123.</title>
        <authorList>
            <person name="Abdugheni R."/>
        </authorList>
    </citation>
    <scope>NUCLEOTIDE SEQUENCE</scope>
    <source>
        <strain evidence="5">RSHDN_123</strain>
    </source>
</reference>
<keyword evidence="5" id="KW-0378">Hydrolase</keyword>
<keyword evidence="5" id="KW-0540">Nuclease</keyword>
<evidence type="ECO:0000256" key="1">
    <source>
        <dbReference type="ARBA" id="ARBA00010923"/>
    </source>
</evidence>
<gene>
    <name evidence="5" type="ORF">O8D18_10130</name>
</gene>
<dbReference type="InterPro" id="IPR000055">
    <property type="entry name" value="Restrct_endonuc_typeI_TRD"/>
</dbReference>
<dbReference type="GO" id="GO:0016787">
    <property type="term" value="F:hydrolase activity"/>
    <property type="evidence" value="ECO:0007669"/>
    <property type="project" value="UniProtKB-KW"/>
</dbReference>
<dbReference type="SUPFAM" id="SSF116734">
    <property type="entry name" value="DNA methylase specificity domain"/>
    <property type="match status" value="1"/>
</dbReference>
<dbReference type="Pfam" id="PF01420">
    <property type="entry name" value="Methylase_S"/>
    <property type="match status" value="1"/>
</dbReference>
<dbReference type="Gene3D" id="3.90.220.20">
    <property type="entry name" value="DNA methylase specificity domains"/>
    <property type="match status" value="1"/>
</dbReference>
<dbReference type="PANTHER" id="PTHR30408:SF13">
    <property type="entry name" value="TYPE I RESTRICTION ENZYME HINDI SPECIFICITY SUBUNIT"/>
    <property type="match status" value="1"/>
</dbReference>
<keyword evidence="2" id="KW-0680">Restriction system</keyword>
<dbReference type="PANTHER" id="PTHR30408">
    <property type="entry name" value="TYPE-1 RESTRICTION ENZYME ECOKI SPECIFICITY PROTEIN"/>
    <property type="match status" value="1"/>
</dbReference>
<proteinExistence type="inferred from homology"/>
<keyword evidence="3" id="KW-0238">DNA-binding</keyword>
<evidence type="ECO:0000256" key="3">
    <source>
        <dbReference type="ARBA" id="ARBA00023125"/>
    </source>
</evidence>